<keyword evidence="1" id="KW-1133">Transmembrane helix</keyword>
<dbReference type="OMA" id="TEMLIFK"/>
<dbReference type="EMBL" id="GL379825">
    <property type="protein sequence ID" value="EGT49158.1"/>
    <property type="molecule type" value="Genomic_DNA"/>
</dbReference>
<protein>
    <submittedName>
        <fullName evidence="2">CBN-SRV-4 protein</fullName>
    </submittedName>
</protein>
<proteinExistence type="predicted"/>
<gene>
    <name evidence="2" type="primary">Cbn-srv-4</name>
    <name evidence="2" type="ORF">CAEBREN_22835</name>
</gene>
<dbReference type="HOGENOM" id="CLU_162205_0_0_1"/>
<keyword evidence="1" id="KW-0472">Membrane</keyword>
<organism evidence="3">
    <name type="scientific">Caenorhabditis brenneri</name>
    <name type="common">Nematode worm</name>
    <dbReference type="NCBI Taxonomy" id="135651"/>
    <lineage>
        <taxon>Eukaryota</taxon>
        <taxon>Metazoa</taxon>
        <taxon>Ecdysozoa</taxon>
        <taxon>Nematoda</taxon>
        <taxon>Chromadorea</taxon>
        <taxon>Rhabditida</taxon>
        <taxon>Rhabditina</taxon>
        <taxon>Rhabditomorpha</taxon>
        <taxon>Rhabditoidea</taxon>
        <taxon>Rhabditidae</taxon>
        <taxon>Peloderinae</taxon>
        <taxon>Caenorhabditis</taxon>
    </lineage>
</organism>
<reference evidence="3" key="1">
    <citation type="submission" date="2011-07" db="EMBL/GenBank/DDBJ databases">
        <authorList>
            <consortium name="Caenorhabditis brenneri Sequencing and Analysis Consortium"/>
            <person name="Wilson R.K."/>
        </authorList>
    </citation>
    <scope>NUCLEOTIDE SEQUENCE [LARGE SCALE GENOMIC DNA]</scope>
    <source>
        <strain evidence="3">PB2801</strain>
    </source>
</reference>
<keyword evidence="3" id="KW-1185">Reference proteome</keyword>
<accession>G0N0V0</accession>
<keyword evidence="1" id="KW-0812">Transmembrane</keyword>
<dbReference type="STRING" id="135651.G0N0V0"/>
<feature type="transmembrane region" description="Helical" evidence="1">
    <location>
        <begin position="16"/>
        <end position="38"/>
    </location>
</feature>
<dbReference type="OrthoDB" id="5838958at2759"/>
<evidence type="ECO:0000313" key="3">
    <source>
        <dbReference type="Proteomes" id="UP000008068"/>
    </source>
</evidence>
<evidence type="ECO:0000313" key="2">
    <source>
        <dbReference type="EMBL" id="EGT49158.1"/>
    </source>
</evidence>
<dbReference type="Proteomes" id="UP000008068">
    <property type="component" value="Unassembled WGS sequence"/>
</dbReference>
<name>G0N0V0_CAEBE</name>
<feature type="transmembrane region" description="Helical" evidence="1">
    <location>
        <begin position="59"/>
        <end position="78"/>
    </location>
</feature>
<dbReference type="AlphaFoldDB" id="G0N0V0"/>
<evidence type="ECO:0000256" key="1">
    <source>
        <dbReference type="SAM" id="Phobius"/>
    </source>
</evidence>
<dbReference type="eggNOG" id="ENOG502TIIP">
    <property type="taxonomic scope" value="Eukaryota"/>
</dbReference>
<dbReference type="InParanoid" id="G0N0V0"/>
<sequence>MRANADFMKVDALQDIVISTFCFLISSLLYAVTFIHLIQQLPKTMNTPYFTSRKRYSNLNTPTDLIIFKCAFFSFVLFTPNFAKTIVLYFATNPTLIDIGTELCSPWSLLLSSSKLREEFLPEKWV</sequence>